<evidence type="ECO:0008006" key="3">
    <source>
        <dbReference type="Google" id="ProtNLM"/>
    </source>
</evidence>
<dbReference type="Proteomes" id="UP000704712">
    <property type="component" value="Unassembled WGS sequence"/>
</dbReference>
<reference evidence="1" key="1">
    <citation type="submission" date="2020-03" db="EMBL/GenBank/DDBJ databases">
        <title>Hybrid Assembly of Korean Phytophthora infestans isolates.</title>
        <authorList>
            <person name="Prokchorchik M."/>
            <person name="Lee Y."/>
            <person name="Seo J."/>
            <person name="Cho J.-H."/>
            <person name="Park Y.-E."/>
            <person name="Jang D.-C."/>
            <person name="Im J.-S."/>
            <person name="Choi J.-G."/>
            <person name="Park H.-J."/>
            <person name="Lee G.-B."/>
            <person name="Lee Y.-G."/>
            <person name="Hong S.-Y."/>
            <person name="Cho K."/>
            <person name="Sohn K.H."/>
        </authorList>
    </citation>
    <scope>NUCLEOTIDE SEQUENCE</scope>
    <source>
        <strain evidence="1">KR_2_A2</strain>
    </source>
</reference>
<proteinExistence type="predicted"/>
<evidence type="ECO:0000313" key="2">
    <source>
        <dbReference type="Proteomes" id="UP000704712"/>
    </source>
</evidence>
<comment type="caution">
    <text evidence="1">The sequence shown here is derived from an EMBL/GenBank/DDBJ whole genome shotgun (WGS) entry which is preliminary data.</text>
</comment>
<dbReference type="EMBL" id="JAACNO010000267">
    <property type="protein sequence ID" value="KAF4148473.1"/>
    <property type="molecule type" value="Genomic_DNA"/>
</dbReference>
<organism evidence="1 2">
    <name type="scientific">Phytophthora infestans</name>
    <name type="common">Potato late blight agent</name>
    <name type="synonym">Botrytis infestans</name>
    <dbReference type="NCBI Taxonomy" id="4787"/>
    <lineage>
        <taxon>Eukaryota</taxon>
        <taxon>Sar</taxon>
        <taxon>Stramenopiles</taxon>
        <taxon>Oomycota</taxon>
        <taxon>Peronosporomycetes</taxon>
        <taxon>Peronosporales</taxon>
        <taxon>Peronosporaceae</taxon>
        <taxon>Phytophthora</taxon>
    </lineage>
</organism>
<dbReference type="AlphaFoldDB" id="A0A8S9V7D9"/>
<evidence type="ECO:0000313" key="1">
    <source>
        <dbReference type="EMBL" id="KAF4148473.1"/>
    </source>
</evidence>
<protein>
    <recommendedName>
        <fullName evidence="3">BED-type domain-containing protein</fullName>
    </recommendedName>
</protein>
<gene>
    <name evidence="1" type="ORF">GN958_ATG02314</name>
</gene>
<accession>A0A8S9V7D9</accession>
<name>A0A8S9V7D9_PHYIN</name>
<sequence>MGDAGGRPERQESKHFKRLPELGTAKGGYSYRECKFCRAAFQNEVTTTPPKPIIGRVRNYQSHLAKCTYYKAAQLCVEPLASLTVVATPDVVQRVTLVSSVGGTTSEVLPTTPPPVASQTRSQYAGIPSRHAGSRTARPAHARRSLILEKRPSPAVNAYNLIVKKTKKEKRRFSKSEIRQIECYLIELHADNHLPDRHIEQASVLRFLELLCPGISDVIPSRRT</sequence>